<evidence type="ECO:0000256" key="1">
    <source>
        <dbReference type="SAM" id="MobiDB-lite"/>
    </source>
</evidence>
<feature type="region of interest" description="Disordered" evidence="1">
    <location>
        <begin position="300"/>
        <end position="322"/>
    </location>
</feature>
<feature type="compositionally biased region" description="Basic residues" evidence="1">
    <location>
        <begin position="1"/>
        <end position="15"/>
    </location>
</feature>
<gene>
    <name evidence="2" type="ORF">M422DRAFT_265531</name>
</gene>
<keyword evidence="3" id="KW-1185">Reference proteome</keyword>
<dbReference type="HOGENOM" id="CLU_014857_0_0_1"/>
<accession>A0A0C9V5E7</accession>
<feature type="region of interest" description="Disordered" evidence="1">
    <location>
        <begin position="1"/>
        <end position="24"/>
    </location>
</feature>
<dbReference type="OrthoDB" id="3332520at2759"/>
<organism evidence="2 3">
    <name type="scientific">Sphaerobolus stellatus (strain SS14)</name>
    <dbReference type="NCBI Taxonomy" id="990650"/>
    <lineage>
        <taxon>Eukaryota</taxon>
        <taxon>Fungi</taxon>
        <taxon>Dikarya</taxon>
        <taxon>Basidiomycota</taxon>
        <taxon>Agaricomycotina</taxon>
        <taxon>Agaricomycetes</taxon>
        <taxon>Phallomycetidae</taxon>
        <taxon>Geastrales</taxon>
        <taxon>Sphaerobolaceae</taxon>
        <taxon>Sphaerobolus</taxon>
    </lineage>
</organism>
<reference evidence="2 3" key="1">
    <citation type="submission" date="2014-06" db="EMBL/GenBank/DDBJ databases">
        <title>Evolutionary Origins and Diversification of the Mycorrhizal Mutualists.</title>
        <authorList>
            <consortium name="DOE Joint Genome Institute"/>
            <consortium name="Mycorrhizal Genomics Consortium"/>
            <person name="Kohler A."/>
            <person name="Kuo A."/>
            <person name="Nagy L.G."/>
            <person name="Floudas D."/>
            <person name="Copeland A."/>
            <person name="Barry K.W."/>
            <person name="Cichocki N."/>
            <person name="Veneault-Fourrey C."/>
            <person name="LaButti K."/>
            <person name="Lindquist E.A."/>
            <person name="Lipzen A."/>
            <person name="Lundell T."/>
            <person name="Morin E."/>
            <person name="Murat C."/>
            <person name="Riley R."/>
            <person name="Ohm R."/>
            <person name="Sun H."/>
            <person name="Tunlid A."/>
            <person name="Henrissat B."/>
            <person name="Grigoriev I.V."/>
            <person name="Hibbett D.S."/>
            <person name="Martin F."/>
        </authorList>
    </citation>
    <scope>NUCLEOTIDE SEQUENCE [LARGE SCALE GENOMIC DNA]</scope>
    <source>
        <strain evidence="2 3">SS14</strain>
    </source>
</reference>
<proteinExistence type="predicted"/>
<evidence type="ECO:0000313" key="3">
    <source>
        <dbReference type="Proteomes" id="UP000054279"/>
    </source>
</evidence>
<feature type="compositionally biased region" description="Basic and acidic residues" evidence="1">
    <location>
        <begin position="640"/>
        <end position="653"/>
    </location>
</feature>
<feature type="region of interest" description="Disordered" evidence="1">
    <location>
        <begin position="640"/>
        <end position="686"/>
    </location>
</feature>
<protein>
    <submittedName>
        <fullName evidence="2">Uncharacterized protein</fullName>
    </submittedName>
</protein>
<feature type="region of interest" description="Disordered" evidence="1">
    <location>
        <begin position="132"/>
        <end position="165"/>
    </location>
</feature>
<name>A0A0C9V5E7_SPHS4</name>
<evidence type="ECO:0000313" key="2">
    <source>
        <dbReference type="EMBL" id="KIJ32646.1"/>
    </source>
</evidence>
<sequence length="977" mass="107521">MNSRRGRSASKRGGGRKQSEELTLLEVSPDEKADVAKLKLEINEERMKERNRQVLRARRTKKTIPSESTGGWTNELIKELEVKLHVLMTSAKPDILDAPPAPSVITEGSSSNIPAIVTRSRCVVKQAARTEEALPATTDHPSPSYNHPASLTCSPSPTCSRLPTHSPSPITHLQSPTVKPASVCFASVSPAADGVEDDCASLLQEHDEDTGPVEHKESNDEYSMRAGTIMKEQLVILREEQARRDKWDLDRAREWRLSPITIKVNMGSDNREQRVTSLWNMFQAVFWDEVSDEDWEITEREEEERKRGEKENKGREKAGEPVEDKTLWPKGKLATLREKCSVDYAPLKELITKPDSLTQEDRAACEVQKKRVEERYLEIHDPSKINVKEGDTQKLIRKARKEFTMRAGHFWPRGLAIMGVIVNVDPMDPVASASNVIFAGCDPARRYVDLQKGNMKLLLRDFETFCRSEEMDERKRRKLSLDQLYLAHKDHNGQRRAEIASLLKEMWAKAMDVQIPYAVPWDRWSDDMPSLHSCLEGWPDDVPWPGGPKAYKALEAAKVTAALWPYICNQKEQEVRIEKWPAEQIELAKRLTPKEQATNETYNSICLVRGASRNSLMTIGEMTEQAAARLEDKRDITRRAADRIKEDQPERGVRGGGKGKKRKADENDQVEGDGVEIEGDKVPTKRKKAKLFEKPVVRKVDVVKKTGSLKAKTVKTKAWVSDDEGGGEEEEPKVSSLGKVNAVLNKDGLAEDSGKMVGIMVEGHNQRGGGEPRSTSLDVGGGGSGMMNVASMNGASAVSGGNDAQGGSHPVMPSSGLAGQPAFNLQNIMSGGNIDLSNLTQLIPDAIANQLRQQFANVGLPIGGKTVASHSGTQGTINPTLNRVGNGQIQDQVQGQVQAHNGHGVILNQNLNMPQLPGGNHMSVPNDLMMAANNQGMYGGGTDFSLPGISMNGFGSGSQGFFVPNAGFGGQNDWSGV</sequence>
<dbReference type="AlphaFoldDB" id="A0A0C9V5E7"/>
<dbReference type="Proteomes" id="UP000054279">
    <property type="component" value="Unassembled WGS sequence"/>
</dbReference>
<feature type="compositionally biased region" description="Polar residues" evidence="1">
    <location>
        <begin position="139"/>
        <end position="165"/>
    </location>
</feature>
<dbReference type="EMBL" id="KN837224">
    <property type="protein sequence ID" value="KIJ32646.1"/>
    <property type="molecule type" value="Genomic_DNA"/>
</dbReference>
<feature type="compositionally biased region" description="Acidic residues" evidence="1">
    <location>
        <begin position="667"/>
        <end position="677"/>
    </location>
</feature>
<feature type="compositionally biased region" description="Basic and acidic residues" evidence="1">
    <location>
        <begin position="303"/>
        <end position="322"/>
    </location>
</feature>